<keyword evidence="11" id="KW-0594">Phospholipid biosynthesis</keyword>
<dbReference type="EMBL" id="JXLC01000002">
    <property type="protein sequence ID" value="OJG93206.1"/>
    <property type="molecule type" value="Genomic_DNA"/>
</dbReference>
<evidence type="ECO:0000256" key="1">
    <source>
        <dbReference type="ARBA" id="ARBA00001946"/>
    </source>
</evidence>
<keyword evidence="10" id="KW-0443">Lipid metabolism</keyword>
<dbReference type="GO" id="GO:0005886">
    <property type="term" value="C:plasma membrane"/>
    <property type="evidence" value="ECO:0007669"/>
    <property type="project" value="TreeGrafter"/>
</dbReference>
<evidence type="ECO:0000256" key="5">
    <source>
        <dbReference type="ARBA" id="ARBA00022723"/>
    </source>
</evidence>
<reference evidence="14 15" key="1">
    <citation type="submission" date="2014-12" db="EMBL/GenBank/DDBJ databases">
        <title>Draft genome sequences of 29 type strains of Enterococci.</title>
        <authorList>
            <person name="Zhong Z."/>
            <person name="Sun Z."/>
            <person name="Liu W."/>
            <person name="Zhang W."/>
            <person name="Zhang H."/>
        </authorList>
    </citation>
    <scope>NUCLEOTIDE SEQUENCE [LARGE SCALE GENOMIC DNA]</scope>
    <source>
        <strain evidence="14 15">DSM 22801</strain>
    </source>
</reference>
<dbReference type="InterPro" id="IPR050187">
    <property type="entry name" value="Lipid_Phosphate_FormReg"/>
</dbReference>
<dbReference type="Proteomes" id="UP000183039">
    <property type="component" value="Unassembled WGS sequence"/>
</dbReference>
<evidence type="ECO:0000256" key="8">
    <source>
        <dbReference type="ARBA" id="ARBA00022840"/>
    </source>
</evidence>
<keyword evidence="8" id="KW-0067">ATP-binding</keyword>
<evidence type="ECO:0000256" key="7">
    <source>
        <dbReference type="ARBA" id="ARBA00022777"/>
    </source>
</evidence>
<keyword evidence="5" id="KW-0479">Metal-binding</keyword>
<evidence type="ECO:0000256" key="10">
    <source>
        <dbReference type="ARBA" id="ARBA00023098"/>
    </source>
</evidence>
<dbReference type="GO" id="GO:0005524">
    <property type="term" value="F:ATP binding"/>
    <property type="evidence" value="ECO:0007669"/>
    <property type="project" value="UniProtKB-KW"/>
</dbReference>
<organism evidence="14 15">
    <name type="scientific">Enterococcus silesiacus</name>
    <dbReference type="NCBI Taxonomy" id="332949"/>
    <lineage>
        <taxon>Bacteria</taxon>
        <taxon>Bacillati</taxon>
        <taxon>Bacillota</taxon>
        <taxon>Bacilli</taxon>
        <taxon>Lactobacillales</taxon>
        <taxon>Enterococcaceae</taxon>
        <taxon>Enterococcus</taxon>
    </lineage>
</organism>
<dbReference type="PANTHER" id="PTHR12358:SF106">
    <property type="entry name" value="LIPID KINASE YEGS"/>
    <property type="match status" value="1"/>
</dbReference>
<evidence type="ECO:0000256" key="6">
    <source>
        <dbReference type="ARBA" id="ARBA00022741"/>
    </source>
</evidence>
<dbReference type="Gene3D" id="3.40.50.10330">
    <property type="entry name" value="Probable inorganic polyphosphate/atp-NAD kinase, domain 1"/>
    <property type="match status" value="1"/>
</dbReference>
<evidence type="ECO:0000256" key="4">
    <source>
        <dbReference type="ARBA" id="ARBA00022679"/>
    </source>
</evidence>
<evidence type="ECO:0000256" key="9">
    <source>
        <dbReference type="ARBA" id="ARBA00022842"/>
    </source>
</evidence>
<dbReference type="SMART" id="SM00046">
    <property type="entry name" value="DAGKc"/>
    <property type="match status" value="1"/>
</dbReference>
<dbReference type="GO" id="GO:0046872">
    <property type="term" value="F:metal ion binding"/>
    <property type="evidence" value="ECO:0007669"/>
    <property type="project" value="UniProtKB-KW"/>
</dbReference>
<sequence>MLLILGGTQVENVMILFNETSGKDKGRELAEQFVSYAKEHGQTDTHFLLEQVGPDCDSKKTVEKAQAEHIDTLIFIGGDGTINHNVADFKEELPHLKVGLLPGGTVNNMARVLGIPLKFEAAADIILGGATRKIDYGMINQKVIVSTMTIGILADTAARISQEEKQKYGKLIFVKNFFKLLAKKKRYHLEVTTENEQWRGKTQLVTVTMTNSVGGYTNFDDSASPDDGLFHLTILPKLNIFKLAFYLPKIILGKIYELPDIKYITAAEINIKSTSEKKVGTRVDGDPSEELPIQMKVVKHGLTVFVPKT</sequence>
<evidence type="ECO:0000313" key="15">
    <source>
        <dbReference type="Proteomes" id="UP000183039"/>
    </source>
</evidence>
<name>A0AA91GJ97_9ENTE</name>
<dbReference type="AlphaFoldDB" id="A0AA91GJ97"/>
<dbReference type="Pfam" id="PF19279">
    <property type="entry name" value="YegS_C"/>
    <property type="match status" value="1"/>
</dbReference>
<protein>
    <submittedName>
        <fullName evidence="14">YegS BmrU family lipid kinase</fullName>
    </submittedName>
</protein>
<evidence type="ECO:0000256" key="3">
    <source>
        <dbReference type="ARBA" id="ARBA00022516"/>
    </source>
</evidence>
<keyword evidence="4" id="KW-0808">Transferase</keyword>
<dbReference type="InterPro" id="IPR045540">
    <property type="entry name" value="YegS/DAGK_C"/>
</dbReference>
<dbReference type="NCBIfam" id="TIGR00147">
    <property type="entry name" value="YegS/Rv2252/BmrU family lipid kinase"/>
    <property type="match status" value="1"/>
</dbReference>
<dbReference type="InterPro" id="IPR017438">
    <property type="entry name" value="ATP-NAD_kinase_N"/>
</dbReference>
<comment type="similarity">
    <text evidence="2">Belongs to the diacylglycerol/lipid kinase family.</text>
</comment>
<feature type="domain" description="DAGKc" evidence="13">
    <location>
        <begin position="8"/>
        <end position="143"/>
    </location>
</feature>
<dbReference type="Pfam" id="PF00781">
    <property type="entry name" value="DAGK_cat"/>
    <property type="match status" value="1"/>
</dbReference>
<keyword evidence="6" id="KW-0547">Nucleotide-binding</keyword>
<dbReference type="Gene3D" id="2.60.200.40">
    <property type="match status" value="1"/>
</dbReference>
<evidence type="ECO:0000256" key="11">
    <source>
        <dbReference type="ARBA" id="ARBA00023209"/>
    </source>
</evidence>
<dbReference type="GO" id="GO:0004143">
    <property type="term" value="F:ATP-dependent diacylglycerol kinase activity"/>
    <property type="evidence" value="ECO:0007669"/>
    <property type="project" value="TreeGrafter"/>
</dbReference>
<comment type="cofactor">
    <cofactor evidence="1">
        <name>Mg(2+)</name>
        <dbReference type="ChEBI" id="CHEBI:18420"/>
    </cofactor>
</comment>
<comment type="caution">
    <text evidence="14">The sequence shown here is derived from an EMBL/GenBank/DDBJ whole genome shotgun (WGS) entry which is preliminary data.</text>
</comment>
<dbReference type="PANTHER" id="PTHR12358">
    <property type="entry name" value="SPHINGOSINE KINASE"/>
    <property type="match status" value="1"/>
</dbReference>
<dbReference type="PROSITE" id="PS50146">
    <property type="entry name" value="DAGK"/>
    <property type="match status" value="1"/>
</dbReference>
<evidence type="ECO:0000313" key="14">
    <source>
        <dbReference type="EMBL" id="OJG93206.1"/>
    </source>
</evidence>
<proteinExistence type="inferred from homology"/>
<dbReference type="SUPFAM" id="SSF111331">
    <property type="entry name" value="NAD kinase/diacylglycerol kinase-like"/>
    <property type="match status" value="1"/>
</dbReference>
<dbReference type="InterPro" id="IPR001206">
    <property type="entry name" value="Diacylglycerol_kinase_cat_dom"/>
</dbReference>
<keyword evidence="12" id="KW-1208">Phospholipid metabolism</keyword>
<evidence type="ECO:0000259" key="13">
    <source>
        <dbReference type="PROSITE" id="PS50146"/>
    </source>
</evidence>
<dbReference type="InterPro" id="IPR016064">
    <property type="entry name" value="NAD/diacylglycerol_kinase_sf"/>
</dbReference>
<dbReference type="GO" id="GO:0008654">
    <property type="term" value="P:phospholipid biosynthetic process"/>
    <property type="evidence" value="ECO:0007669"/>
    <property type="project" value="UniProtKB-KW"/>
</dbReference>
<keyword evidence="7 14" id="KW-0418">Kinase</keyword>
<evidence type="ECO:0000256" key="12">
    <source>
        <dbReference type="ARBA" id="ARBA00023264"/>
    </source>
</evidence>
<keyword evidence="3" id="KW-0444">Lipid biosynthesis</keyword>
<gene>
    <name evidence="14" type="ORF">RV15_GL001238</name>
</gene>
<keyword evidence="9" id="KW-0460">Magnesium</keyword>
<evidence type="ECO:0000256" key="2">
    <source>
        <dbReference type="ARBA" id="ARBA00005983"/>
    </source>
</evidence>
<accession>A0AA91GJ97</accession>
<dbReference type="InterPro" id="IPR005218">
    <property type="entry name" value="Diacylglycerol/lipid_kinase"/>
</dbReference>